<gene>
    <name evidence="2" type="ORF">LX69_02432</name>
</gene>
<sequence length="61" mass="7082">MPFNDFVCKHLQLTREDIVRVIREKNLTTFEQIQDETDAGTVCGACVAQINQILNEERQCR</sequence>
<comment type="caution">
    <text evidence="2">The sequence shown here is derived from an EMBL/GenBank/DDBJ whole genome shotgun (WGS) entry which is preliminary data.</text>
</comment>
<evidence type="ECO:0000313" key="2">
    <source>
        <dbReference type="EMBL" id="PZX14419.1"/>
    </source>
</evidence>
<dbReference type="Gene3D" id="1.10.10.1100">
    <property type="entry name" value="BFD-like [2Fe-2S]-binding domain"/>
    <property type="match status" value="1"/>
</dbReference>
<name>A0A2W7PXY7_9BACT</name>
<dbReference type="AlphaFoldDB" id="A0A2W7PXY7"/>
<proteinExistence type="predicted"/>
<protein>
    <submittedName>
        <fullName evidence="2">BFD-like [2Fe-2S] binding protein</fullName>
    </submittedName>
</protein>
<evidence type="ECO:0000259" key="1">
    <source>
        <dbReference type="Pfam" id="PF04324"/>
    </source>
</evidence>
<organism evidence="2 3">
    <name type="scientific">Breznakibacter xylanolyticus</name>
    <dbReference type="NCBI Taxonomy" id="990"/>
    <lineage>
        <taxon>Bacteria</taxon>
        <taxon>Pseudomonadati</taxon>
        <taxon>Bacteroidota</taxon>
        <taxon>Bacteroidia</taxon>
        <taxon>Marinilabiliales</taxon>
        <taxon>Marinilabiliaceae</taxon>
        <taxon>Breznakibacter</taxon>
    </lineage>
</organism>
<dbReference type="OrthoDB" id="1117882at2"/>
<dbReference type="Pfam" id="PF04324">
    <property type="entry name" value="Fer2_BFD"/>
    <property type="match status" value="1"/>
</dbReference>
<reference evidence="2 3" key="1">
    <citation type="submission" date="2018-06" db="EMBL/GenBank/DDBJ databases">
        <title>Genomic Encyclopedia of Archaeal and Bacterial Type Strains, Phase II (KMG-II): from individual species to whole genera.</title>
        <authorList>
            <person name="Goeker M."/>
        </authorList>
    </citation>
    <scope>NUCLEOTIDE SEQUENCE [LARGE SCALE GENOMIC DNA]</scope>
    <source>
        <strain evidence="2 3">DSM 6779</strain>
    </source>
</reference>
<accession>A0A2W7PXY7</accession>
<dbReference type="InterPro" id="IPR041854">
    <property type="entry name" value="BFD-like_2Fe2S-bd_dom_sf"/>
</dbReference>
<feature type="domain" description="BFD-like [2Fe-2S]-binding" evidence="1">
    <location>
        <begin position="7"/>
        <end position="56"/>
    </location>
</feature>
<keyword evidence="3" id="KW-1185">Reference proteome</keyword>
<dbReference type="EMBL" id="QKZK01000020">
    <property type="protein sequence ID" value="PZX14419.1"/>
    <property type="molecule type" value="Genomic_DNA"/>
</dbReference>
<dbReference type="Proteomes" id="UP000249239">
    <property type="component" value="Unassembled WGS sequence"/>
</dbReference>
<evidence type="ECO:0000313" key="3">
    <source>
        <dbReference type="Proteomes" id="UP000249239"/>
    </source>
</evidence>
<dbReference type="RefSeq" id="WP_111446285.1">
    <property type="nucleotide sequence ID" value="NZ_QKZK01000020.1"/>
</dbReference>
<dbReference type="InterPro" id="IPR007419">
    <property type="entry name" value="BFD-like_2Fe2S-bd_dom"/>
</dbReference>